<sequence>MAENNDQSSRAIILIGLVVLGLLIAGGLVVWGVTNGFGPKQTETQAQTYSQTATRIEVESDSGEVEIKPGNVGEVTVERTLKWYNTKPTINETWNGTTFKVVSDCTGNCGIDYVITVPPDVSVKLDIDSGNGKLRDVTGTVEATLDSGDLEFSGLSNTVNVTMSSGNLDASQITSDNVNLSLSSGDIDITFAEAPILLDMEADSGDIDVKVPASTDGYKVTTEVDSGESTIDVTRNDASTHAINANVDSGNVRVSST</sequence>
<dbReference type="EMBL" id="JACHGT010000019">
    <property type="protein sequence ID" value="MBB6039077.1"/>
    <property type="molecule type" value="Genomic_DNA"/>
</dbReference>
<feature type="transmembrane region" description="Helical" evidence="1">
    <location>
        <begin position="12"/>
        <end position="33"/>
    </location>
</feature>
<keyword evidence="1" id="KW-0472">Membrane</keyword>
<dbReference type="Proteomes" id="UP000548476">
    <property type="component" value="Unassembled WGS sequence"/>
</dbReference>
<accession>A0A841G096</accession>
<reference evidence="3 4" key="1">
    <citation type="submission" date="2020-08" db="EMBL/GenBank/DDBJ databases">
        <title>Genomic Encyclopedia of Type Strains, Phase IV (KMG-IV): sequencing the most valuable type-strain genomes for metagenomic binning, comparative biology and taxonomic classification.</title>
        <authorList>
            <person name="Goeker M."/>
        </authorList>
    </citation>
    <scope>NUCLEOTIDE SEQUENCE [LARGE SCALE GENOMIC DNA]</scope>
    <source>
        <strain evidence="3 4">YIM 65646</strain>
    </source>
</reference>
<evidence type="ECO:0000256" key="1">
    <source>
        <dbReference type="SAM" id="Phobius"/>
    </source>
</evidence>
<keyword evidence="4" id="KW-1185">Reference proteome</keyword>
<gene>
    <name evidence="3" type="ORF">HNR73_006966</name>
</gene>
<evidence type="ECO:0000313" key="4">
    <source>
        <dbReference type="Proteomes" id="UP000548476"/>
    </source>
</evidence>
<keyword evidence="1" id="KW-0812">Transmembrane</keyword>
<dbReference type="Pfam" id="PF13349">
    <property type="entry name" value="DUF4097"/>
    <property type="match status" value="1"/>
</dbReference>
<feature type="domain" description="DUF4097" evidence="2">
    <location>
        <begin position="123"/>
        <end position="252"/>
    </location>
</feature>
<dbReference type="RefSeq" id="WP_184792116.1">
    <property type="nucleotide sequence ID" value="NZ_BONT01000001.1"/>
</dbReference>
<organism evidence="3 4">
    <name type="scientific">Phytomonospora endophytica</name>
    <dbReference type="NCBI Taxonomy" id="714109"/>
    <lineage>
        <taxon>Bacteria</taxon>
        <taxon>Bacillati</taxon>
        <taxon>Actinomycetota</taxon>
        <taxon>Actinomycetes</taxon>
        <taxon>Micromonosporales</taxon>
        <taxon>Micromonosporaceae</taxon>
        <taxon>Phytomonospora</taxon>
    </lineage>
</organism>
<dbReference type="AlphaFoldDB" id="A0A841G096"/>
<evidence type="ECO:0000259" key="2">
    <source>
        <dbReference type="Pfam" id="PF13349"/>
    </source>
</evidence>
<protein>
    <submittedName>
        <fullName evidence="3">DUF4097 and DUF4098 domain-containing protein YvlB</fullName>
    </submittedName>
</protein>
<evidence type="ECO:0000313" key="3">
    <source>
        <dbReference type="EMBL" id="MBB6039077.1"/>
    </source>
</evidence>
<proteinExistence type="predicted"/>
<dbReference type="InterPro" id="IPR025164">
    <property type="entry name" value="Toastrack_DUF4097"/>
</dbReference>
<comment type="caution">
    <text evidence="3">The sequence shown here is derived from an EMBL/GenBank/DDBJ whole genome shotgun (WGS) entry which is preliminary data.</text>
</comment>
<keyword evidence="1" id="KW-1133">Transmembrane helix</keyword>
<name>A0A841G096_9ACTN</name>